<evidence type="ECO:0000256" key="3">
    <source>
        <dbReference type="SAM" id="MobiDB-lite"/>
    </source>
</evidence>
<dbReference type="SMART" id="SM00028">
    <property type="entry name" value="TPR"/>
    <property type="match status" value="2"/>
</dbReference>
<dbReference type="InterPro" id="IPR019734">
    <property type="entry name" value="TPR_rpt"/>
</dbReference>
<organism evidence="4 5">
    <name type="scientific">Dimargaris verticillata</name>
    <dbReference type="NCBI Taxonomy" id="2761393"/>
    <lineage>
        <taxon>Eukaryota</taxon>
        <taxon>Fungi</taxon>
        <taxon>Fungi incertae sedis</taxon>
        <taxon>Zoopagomycota</taxon>
        <taxon>Kickxellomycotina</taxon>
        <taxon>Dimargaritomycetes</taxon>
        <taxon>Dimargaritales</taxon>
        <taxon>Dimargaritaceae</taxon>
        <taxon>Dimargaris</taxon>
    </lineage>
</organism>
<gene>
    <name evidence="4" type="ORF">H4R34_003447</name>
</gene>
<dbReference type="AlphaFoldDB" id="A0A9W8B0U3"/>
<proteinExistence type="predicted"/>
<accession>A0A9W8B0U3</accession>
<evidence type="ECO:0000313" key="5">
    <source>
        <dbReference type="Proteomes" id="UP001151582"/>
    </source>
</evidence>
<sequence>MSSANSSGSDKDASSKPTPKSTKGKQAAKSTAGTVTPLTDKVALVDDIIVCAAHRQSKCEACDVDFNDQNLMTKNLAANKGRLPPPHPQMGKAIQSLKAEGNTAFRNKDHRMAMAKYTEALNISRQRPVWDPAALIVEELSVLLCNRAACELEVDAFSAAYYDAEIVTRIKHTWSKGHFRRGRALFGQKKYRAAQQSFELGCALDTEATEMKSFLVKTQALV</sequence>
<dbReference type="GO" id="GO:0016020">
    <property type="term" value="C:membrane"/>
    <property type="evidence" value="ECO:0007669"/>
    <property type="project" value="TreeGrafter"/>
</dbReference>
<dbReference type="InterPro" id="IPR011990">
    <property type="entry name" value="TPR-like_helical_dom_sf"/>
</dbReference>
<keyword evidence="2" id="KW-0802">TPR repeat</keyword>
<evidence type="ECO:0000256" key="2">
    <source>
        <dbReference type="ARBA" id="ARBA00022803"/>
    </source>
</evidence>
<dbReference type="SUPFAM" id="SSF48452">
    <property type="entry name" value="TPR-like"/>
    <property type="match status" value="1"/>
</dbReference>
<dbReference type="EMBL" id="JANBQB010000320">
    <property type="protein sequence ID" value="KAJ1977795.1"/>
    <property type="molecule type" value="Genomic_DNA"/>
</dbReference>
<protein>
    <recommendedName>
        <fullName evidence="6">Translocation protein sec72</fullName>
    </recommendedName>
</protein>
<name>A0A9W8B0U3_9FUNG</name>
<dbReference type="GO" id="GO:0060090">
    <property type="term" value="F:molecular adaptor activity"/>
    <property type="evidence" value="ECO:0007669"/>
    <property type="project" value="TreeGrafter"/>
</dbReference>
<dbReference type="InterPro" id="IPR047150">
    <property type="entry name" value="SGT"/>
</dbReference>
<evidence type="ECO:0000256" key="1">
    <source>
        <dbReference type="ARBA" id="ARBA00022737"/>
    </source>
</evidence>
<dbReference type="OrthoDB" id="433738at2759"/>
<keyword evidence="1" id="KW-0677">Repeat</keyword>
<dbReference type="Gene3D" id="1.25.40.10">
    <property type="entry name" value="Tetratricopeptide repeat domain"/>
    <property type="match status" value="1"/>
</dbReference>
<dbReference type="Proteomes" id="UP001151582">
    <property type="component" value="Unassembled WGS sequence"/>
</dbReference>
<dbReference type="GO" id="GO:0072380">
    <property type="term" value="C:TRC complex"/>
    <property type="evidence" value="ECO:0007669"/>
    <property type="project" value="TreeGrafter"/>
</dbReference>
<feature type="region of interest" description="Disordered" evidence="3">
    <location>
        <begin position="1"/>
        <end position="33"/>
    </location>
</feature>
<dbReference type="PANTHER" id="PTHR45831:SF2">
    <property type="entry name" value="LD24721P"/>
    <property type="match status" value="1"/>
</dbReference>
<dbReference type="GO" id="GO:0006620">
    <property type="term" value="P:post-translational protein targeting to endoplasmic reticulum membrane"/>
    <property type="evidence" value="ECO:0007669"/>
    <property type="project" value="TreeGrafter"/>
</dbReference>
<dbReference type="PANTHER" id="PTHR45831">
    <property type="entry name" value="LD24721P"/>
    <property type="match status" value="1"/>
</dbReference>
<evidence type="ECO:0008006" key="6">
    <source>
        <dbReference type="Google" id="ProtNLM"/>
    </source>
</evidence>
<comment type="caution">
    <text evidence="4">The sequence shown here is derived from an EMBL/GenBank/DDBJ whole genome shotgun (WGS) entry which is preliminary data.</text>
</comment>
<keyword evidence="5" id="KW-1185">Reference proteome</keyword>
<evidence type="ECO:0000313" key="4">
    <source>
        <dbReference type="EMBL" id="KAJ1977795.1"/>
    </source>
</evidence>
<reference evidence="4" key="1">
    <citation type="submission" date="2022-07" db="EMBL/GenBank/DDBJ databases">
        <title>Phylogenomic reconstructions and comparative analyses of Kickxellomycotina fungi.</title>
        <authorList>
            <person name="Reynolds N.K."/>
            <person name="Stajich J.E."/>
            <person name="Barry K."/>
            <person name="Grigoriev I.V."/>
            <person name="Crous P."/>
            <person name="Smith M.E."/>
        </authorList>
    </citation>
    <scope>NUCLEOTIDE SEQUENCE</scope>
    <source>
        <strain evidence="4">RSA 567</strain>
    </source>
</reference>